<comment type="similarity">
    <text evidence="2">Belongs to the NADP-dependent oxidoreductase L4BD family.</text>
</comment>
<evidence type="ECO:0000256" key="13">
    <source>
        <dbReference type="ARBA" id="ARBA00023098"/>
    </source>
</evidence>
<evidence type="ECO:0000256" key="18">
    <source>
        <dbReference type="ARBA" id="ARBA00033119"/>
    </source>
</evidence>
<comment type="catalytic activity">
    <reaction evidence="24">
        <text>dodecanal + NADP(+) = (2E)-dodecenal + NADPH + H(+)</text>
        <dbReference type="Rhea" id="RHEA:50784"/>
        <dbReference type="ChEBI" id="CHEBI:15378"/>
        <dbReference type="ChEBI" id="CHEBI:27836"/>
        <dbReference type="ChEBI" id="CHEBI:57783"/>
        <dbReference type="ChEBI" id="CHEBI:58349"/>
        <dbReference type="ChEBI" id="CHEBI:133741"/>
    </reaction>
    <physiologicalReaction direction="right-to-left" evidence="24">
        <dbReference type="Rhea" id="RHEA:50786"/>
    </physiologicalReaction>
</comment>
<evidence type="ECO:0000256" key="33">
    <source>
        <dbReference type="ARBA" id="ARBA00049368"/>
    </source>
</evidence>
<keyword evidence="12" id="KW-0560">Oxidoreductase</keyword>
<keyword evidence="8" id="KW-0597">Phosphoprotein</keyword>
<evidence type="ECO:0000256" key="26">
    <source>
        <dbReference type="ARBA" id="ARBA00048290"/>
    </source>
</evidence>
<dbReference type="InterPro" id="IPR011032">
    <property type="entry name" value="GroES-like_sf"/>
</dbReference>
<evidence type="ECO:0000256" key="6">
    <source>
        <dbReference type="ARBA" id="ARBA00020651"/>
    </source>
</evidence>
<protein>
    <recommendedName>
        <fullName evidence="6">Prostaglandin reductase 1</fullName>
        <ecNumber evidence="4">1.3.1.48</ecNumber>
        <ecNumber evidence="5">1.3.1.74</ecNumber>
    </recommendedName>
    <alternativeName>
        <fullName evidence="18">15-oxoprostaglandin 13-reductase</fullName>
    </alternativeName>
    <alternativeName>
        <fullName evidence="16">Dithiolethione-inducible gene 1 protein</fullName>
    </alternativeName>
    <alternativeName>
        <fullName evidence="15">Leukotriene B4 12-hydroxydehydrogenase</fullName>
    </alternativeName>
    <alternativeName>
        <fullName evidence="17">NAD(P)H-dependent alkenal/one oxidoreductase</fullName>
    </alternativeName>
</protein>
<dbReference type="GO" id="GO:0032440">
    <property type="term" value="F:2-alkenal reductase [NAD(P)H] activity"/>
    <property type="evidence" value="ECO:0007669"/>
    <property type="project" value="UniProtKB-EC"/>
</dbReference>
<dbReference type="Pfam" id="PF16884">
    <property type="entry name" value="ADH_N_2"/>
    <property type="match status" value="1"/>
</dbReference>
<evidence type="ECO:0000256" key="19">
    <source>
        <dbReference type="ARBA" id="ARBA00047461"/>
    </source>
</evidence>
<evidence type="ECO:0000256" key="29">
    <source>
        <dbReference type="ARBA" id="ARBA00048953"/>
    </source>
</evidence>
<dbReference type="SUPFAM" id="SSF50129">
    <property type="entry name" value="GroES-like"/>
    <property type="match status" value="1"/>
</dbReference>
<feature type="domain" description="Alcohol dehydrogenase-like C-terminal" evidence="34">
    <location>
        <begin position="223"/>
        <end position="350"/>
    </location>
</feature>
<comment type="subcellular location">
    <subcellularLocation>
        <location evidence="1">Cytoplasm</location>
    </subcellularLocation>
</comment>
<dbReference type="InterPro" id="IPR013149">
    <property type="entry name" value="ADH-like_C"/>
</dbReference>
<dbReference type="Gene3D" id="3.40.50.720">
    <property type="entry name" value="NAD(P)-binding Rossmann-like Domain"/>
    <property type="match status" value="1"/>
</dbReference>
<comment type="catalytic activity">
    <reaction evidence="28">
        <text>20-hydroxy-leukotriene B4 + NADP(+) = 12-oxo-20-hydroxy-leukotriene B4 + NADPH + H(+)</text>
        <dbReference type="Rhea" id="RHEA:51208"/>
        <dbReference type="ChEBI" id="CHEBI:15378"/>
        <dbReference type="ChEBI" id="CHEBI:57460"/>
        <dbReference type="ChEBI" id="CHEBI:57783"/>
        <dbReference type="ChEBI" id="CHEBI:58349"/>
        <dbReference type="ChEBI" id="CHEBI:133346"/>
    </reaction>
    <physiologicalReaction direction="left-to-right" evidence="28">
        <dbReference type="Rhea" id="RHEA:51209"/>
    </physiologicalReaction>
</comment>
<accession>A0A0A9YII9</accession>
<evidence type="ECO:0000256" key="23">
    <source>
        <dbReference type="ARBA" id="ARBA00047878"/>
    </source>
</evidence>
<dbReference type="InterPro" id="IPR041694">
    <property type="entry name" value="ADH_N_2"/>
</dbReference>
<evidence type="ECO:0000256" key="12">
    <source>
        <dbReference type="ARBA" id="ARBA00023002"/>
    </source>
</evidence>
<comment type="catalytic activity">
    <reaction evidence="25">
        <text>nonan-2-one + NADP(+) = (3E)-nonen-2-one + NADPH + H(+)</text>
        <dbReference type="Rhea" id="RHEA:50616"/>
        <dbReference type="ChEBI" id="CHEBI:15378"/>
        <dbReference type="ChEBI" id="CHEBI:57783"/>
        <dbReference type="ChEBI" id="CHEBI:58349"/>
        <dbReference type="ChEBI" id="CHEBI:77927"/>
        <dbReference type="ChEBI" id="CHEBI:133457"/>
    </reaction>
    <physiologicalReaction direction="right-to-left" evidence="25">
        <dbReference type="Rhea" id="RHEA:50618"/>
    </physiologicalReaction>
</comment>
<dbReference type="EMBL" id="GBHO01011620">
    <property type="protein sequence ID" value="JAG31984.1"/>
    <property type="molecule type" value="Transcribed_RNA"/>
</dbReference>
<evidence type="ECO:0000256" key="16">
    <source>
        <dbReference type="ARBA" id="ARBA00032255"/>
    </source>
</evidence>
<comment type="catalytic activity">
    <reaction evidence="19">
        <text>octanal + NADP(+) = (2E)-octenal + NADPH + H(+)</text>
        <dbReference type="Rhea" id="RHEA:50780"/>
        <dbReference type="ChEBI" id="CHEBI:15378"/>
        <dbReference type="ChEBI" id="CHEBI:17935"/>
        <dbReference type="ChEBI" id="CHEBI:57783"/>
        <dbReference type="ChEBI" id="CHEBI:58349"/>
        <dbReference type="ChEBI" id="CHEBI:61748"/>
    </reaction>
    <physiologicalReaction direction="right-to-left" evidence="19">
        <dbReference type="Rhea" id="RHEA:50782"/>
    </physiologicalReaction>
</comment>
<dbReference type="EC" id="1.3.1.48" evidence="4"/>
<comment type="catalytic activity">
    <reaction evidence="27">
        <text>4-hydroxynonanal + NADP(+) = (E)-4-hydroxynon-2-enal + NADPH + H(+)</text>
        <dbReference type="Rhea" id="RHEA:64736"/>
        <dbReference type="ChEBI" id="CHEBI:15378"/>
        <dbReference type="ChEBI" id="CHEBI:57783"/>
        <dbReference type="ChEBI" id="CHEBI:58349"/>
        <dbReference type="ChEBI" id="CHEBI:58968"/>
        <dbReference type="ChEBI" id="CHEBI:156112"/>
    </reaction>
    <physiologicalReaction direction="right-to-left" evidence="27">
        <dbReference type="Rhea" id="RHEA:64738"/>
    </physiologicalReaction>
</comment>
<evidence type="ECO:0000256" key="28">
    <source>
        <dbReference type="ARBA" id="ARBA00048591"/>
    </source>
</evidence>
<dbReference type="FunFam" id="3.40.50.720:FF:000121">
    <property type="entry name" value="Prostaglandin reductase 2"/>
    <property type="match status" value="1"/>
</dbReference>
<dbReference type="GO" id="GO:0005737">
    <property type="term" value="C:cytoplasm"/>
    <property type="evidence" value="ECO:0007669"/>
    <property type="project" value="UniProtKB-SubCell"/>
</dbReference>
<comment type="subunit">
    <text evidence="3">Monomer or homodimer.</text>
</comment>
<keyword evidence="11" id="KW-0007">Acetylation</keyword>
<evidence type="ECO:0000256" key="30">
    <source>
        <dbReference type="ARBA" id="ARBA00049068"/>
    </source>
</evidence>
<evidence type="ECO:0000256" key="9">
    <source>
        <dbReference type="ARBA" id="ARBA00022832"/>
    </source>
</evidence>
<comment type="catalytic activity">
    <reaction evidence="26">
        <text>13,14-dihydro-15-oxo-PGF2alpha + NADP(+) = 15-oxoprostaglandin F2alpha + NADPH + H(+)</text>
        <dbReference type="Rhea" id="RHEA:50588"/>
        <dbReference type="ChEBI" id="CHEBI:15378"/>
        <dbReference type="ChEBI" id="CHEBI:57783"/>
        <dbReference type="ChEBI" id="CHEBI:58349"/>
        <dbReference type="ChEBI" id="CHEBI:133374"/>
        <dbReference type="ChEBI" id="CHEBI:133409"/>
    </reaction>
    <physiologicalReaction direction="right-to-left" evidence="26">
        <dbReference type="Rhea" id="RHEA:50590"/>
    </physiologicalReaction>
</comment>
<dbReference type="GO" id="GO:0006693">
    <property type="term" value="P:prostaglandin metabolic process"/>
    <property type="evidence" value="ECO:0007669"/>
    <property type="project" value="UniProtKB-KW"/>
</dbReference>
<comment type="catalytic activity">
    <reaction evidence="33">
        <text>hexanal + NADP(+) = (E)-hex-2-enal + NADPH + H(+)</text>
        <dbReference type="Rhea" id="RHEA:50776"/>
        <dbReference type="ChEBI" id="CHEBI:15378"/>
        <dbReference type="ChEBI" id="CHEBI:28913"/>
        <dbReference type="ChEBI" id="CHEBI:57783"/>
        <dbReference type="ChEBI" id="CHEBI:58349"/>
        <dbReference type="ChEBI" id="CHEBI:88528"/>
    </reaction>
    <physiologicalReaction direction="right-to-left" evidence="33">
        <dbReference type="Rhea" id="RHEA:50778"/>
    </physiologicalReaction>
</comment>
<evidence type="ECO:0000256" key="17">
    <source>
        <dbReference type="ARBA" id="ARBA00032297"/>
    </source>
</evidence>
<evidence type="ECO:0000256" key="15">
    <source>
        <dbReference type="ARBA" id="ARBA00031851"/>
    </source>
</evidence>
<evidence type="ECO:0000256" key="20">
    <source>
        <dbReference type="ARBA" id="ARBA00047617"/>
    </source>
</evidence>
<comment type="catalytic activity">
    <reaction evidence="21">
        <text>pentan-2-one + NADP(+) = (E)-pent-3-en-2-one + NADPH + H(+)</text>
        <dbReference type="Rhea" id="RHEA:50788"/>
        <dbReference type="ChEBI" id="CHEBI:15378"/>
        <dbReference type="ChEBI" id="CHEBI:16472"/>
        <dbReference type="ChEBI" id="CHEBI:57783"/>
        <dbReference type="ChEBI" id="CHEBI:58349"/>
        <dbReference type="ChEBI" id="CHEBI:145276"/>
    </reaction>
    <physiologicalReaction direction="right-to-left" evidence="21">
        <dbReference type="Rhea" id="RHEA:50790"/>
    </physiologicalReaction>
</comment>
<comment type="catalytic activity">
    <reaction evidence="29">
        <text>6-trans-leukotriene B4 + NADP(+) = 12-oxo-(5S)-hydroxy-(6E,8E,10E,14Z)-eicosatetraenoate + NADPH + H(+)</text>
        <dbReference type="Rhea" id="RHEA:51204"/>
        <dbReference type="ChEBI" id="CHEBI:15378"/>
        <dbReference type="ChEBI" id="CHEBI:57783"/>
        <dbReference type="ChEBI" id="CHEBI:58349"/>
        <dbReference type="ChEBI" id="CHEBI:90723"/>
        <dbReference type="ChEBI" id="CHEBI:133974"/>
    </reaction>
    <physiologicalReaction direction="left-to-right" evidence="29">
        <dbReference type="Rhea" id="RHEA:51205"/>
    </physiologicalReaction>
</comment>
<dbReference type="InterPro" id="IPR036291">
    <property type="entry name" value="NAD(P)-bd_dom_sf"/>
</dbReference>
<gene>
    <name evidence="37" type="primary">Ptgr1_2</name>
    <name evidence="36" type="synonym">Ptgr1_1</name>
    <name evidence="37" type="ORF">CM83_72037</name>
    <name evidence="36" type="ORF">CM83_72039</name>
</gene>
<evidence type="ECO:0000256" key="27">
    <source>
        <dbReference type="ARBA" id="ARBA00048387"/>
    </source>
</evidence>
<dbReference type="PANTHER" id="PTHR43205">
    <property type="entry name" value="PROSTAGLANDIN REDUCTASE"/>
    <property type="match status" value="1"/>
</dbReference>
<evidence type="ECO:0000313" key="36">
    <source>
        <dbReference type="EMBL" id="JAG15839.1"/>
    </source>
</evidence>
<evidence type="ECO:0000256" key="4">
    <source>
        <dbReference type="ARBA" id="ARBA00011981"/>
    </source>
</evidence>
<dbReference type="EC" id="1.3.1.74" evidence="5"/>
<name>A0A0A9YII9_LYGHE</name>
<reference evidence="37" key="1">
    <citation type="journal article" date="2014" name="PLoS ONE">
        <title>Transcriptome-Based Identification of ABC Transporters in the Western Tarnished Plant Bug Lygus hesperus.</title>
        <authorList>
            <person name="Hull J.J."/>
            <person name="Chaney K."/>
            <person name="Geib S.M."/>
            <person name="Fabrick J.A."/>
            <person name="Brent C.S."/>
            <person name="Walsh D."/>
            <person name="Lavine L.C."/>
        </authorList>
    </citation>
    <scope>NUCLEOTIDE SEQUENCE</scope>
</reference>
<evidence type="ECO:0000256" key="24">
    <source>
        <dbReference type="ARBA" id="ARBA00047903"/>
    </source>
</evidence>
<evidence type="ECO:0000256" key="21">
    <source>
        <dbReference type="ARBA" id="ARBA00047742"/>
    </source>
</evidence>
<evidence type="ECO:0000256" key="32">
    <source>
        <dbReference type="ARBA" id="ARBA00049179"/>
    </source>
</evidence>
<dbReference type="Pfam" id="PF00107">
    <property type="entry name" value="ADH_zinc_N"/>
    <property type="match status" value="1"/>
</dbReference>
<comment type="catalytic activity">
    <reaction evidence="32">
        <text>an n-alkanal + NADP(+) = an alk-2-enal + NADPH + H(+)</text>
        <dbReference type="Rhea" id="RHEA:13737"/>
        <dbReference type="ChEBI" id="CHEBI:12834"/>
        <dbReference type="ChEBI" id="CHEBI:13757"/>
        <dbReference type="ChEBI" id="CHEBI:15378"/>
        <dbReference type="ChEBI" id="CHEBI:57783"/>
        <dbReference type="ChEBI" id="CHEBI:58349"/>
        <dbReference type="EC" id="1.3.1.74"/>
    </reaction>
    <physiologicalReaction direction="right-to-left" evidence="32">
        <dbReference type="Rhea" id="RHEA:13739"/>
    </physiologicalReaction>
</comment>
<evidence type="ECO:0000256" key="25">
    <source>
        <dbReference type="ARBA" id="ARBA00048066"/>
    </source>
</evidence>
<evidence type="ECO:0000256" key="3">
    <source>
        <dbReference type="ARBA" id="ARBA00011852"/>
    </source>
</evidence>
<feature type="domain" description="Oxidoreductase N-terminal" evidence="35">
    <location>
        <begin position="67"/>
        <end position="164"/>
    </location>
</feature>
<dbReference type="InterPro" id="IPR045010">
    <property type="entry name" value="MDR_fam"/>
</dbReference>
<keyword evidence="14" id="KW-0379">Hydroxylation</keyword>
<evidence type="ECO:0000256" key="22">
    <source>
        <dbReference type="ARBA" id="ARBA00047871"/>
    </source>
</evidence>
<evidence type="ECO:0000256" key="14">
    <source>
        <dbReference type="ARBA" id="ARBA00023278"/>
    </source>
</evidence>
<sequence length="397" mass="43308">FASQGQRNTPPFRISSHFPRTMIACRVFAATGVPTQSGCMIPGVRNLSSILYSKTSLTRALSTMTTKKLIFAKHFDGEPKPSDFKLVEEKIPPLKNGEVQFEALFISVDPYMRPVSVGKPLGQKMFGAQVARVVESKHPNYKKGDNVVGYMGWETHPICNPDTLESPFGAHEKPLVLPDFKNLPLSLALGVLGMPGNTAYFGLTELCQPKSGETVCISGAAGAVGSLVGQIAKNLGCKVVGIANKKEKLDWLKSLGFDVVIDYKEEDVDKKLSEKVPQGIDCYFDNVGGEMSSTVLSHMNMFGRVAVCGAIAGYNAKTPPLAPMVQSAIVMNQLKLEGFFVQRWLGRWNEGILKNMGWVKEGKLKFREFVTEGFEKLPEALIGTMRGDAVGKALVKV</sequence>
<comment type="catalytic activity">
    <reaction evidence="22">
        <text>leukotriene B4 + NADP(+) = 12-oxo-leukotriene B4 + NADPH + H(+)</text>
        <dbReference type="Rhea" id="RHEA:50608"/>
        <dbReference type="ChEBI" id="CHEBI:15378"/>
        <dbReference type="ChEBI" id="CHEBI:57461"/>
        <dbReference type="ChEBI" id="CHEBI:57783"/>
        <dbReference type="ChEBI" id="CHEBI:58349"/>
        <dbReference type="ChEBI" id="CHEBI:133309"/>
    </reaction>
    <physiologicalReaction direction="left-to-right" evidence="22">
        <dbReference type="Rhea" id="RHEA:50609"/>
    </physiologicalReaction>
</comment>
<organism evidence="37">
    <name type="scientific">Lygus hesperus</name>
    <name type="common">Western plant bug</name>
    <dbReference type="NCBI Taxonomy" id="30085"/>
    <lineage>
        <taxon>Eukaryota</taxon>
        <taxon>Metazoa</taxon>
        <taxon>Ecdysozoa</taxon>
        <taxon>Arthropoda</taxon>
        <taxon>Hexapoda</taxon>
        <taxon>Insecta</taxon>
        <taxon>Pterygota</taxon>
        <taxon>Neoptera</taxon>
        <taxon>Paraneoptera</taxon>
        <taxon>Hemiptera</taxon>
        <taxon>Heteroptera</taxon>
        <taxon>Panheteroptera</taxon>
        <taxon>Cimicomorpha</taxon>
        <taxon>Miridae</taxon>
        <taxon>Mirini</taxon>
        <taxon>Lygus</taxon>
    </lineage>
</organism>
<dbReference type="PANTHER" id="PTHR43205:SF7">
    <property type="entry name" value="PROSTAGLANDIN REDUCTASE 1"/>
    <property type="match status" value="1"/>
</dbReference>
<dbReference type="InterPro" id="IPR014190">
    <property type="entry name" value="PTGR1"/>
</dbReference>
<dbReference type="CDD" id="cd08294">
    <property type="entry name" value="leukotriene_B4_DH_like"/>
    <property type="match status" value="1"/>
</dbReference>
<evidence type="ECO:0000256" key="31">
    <source>
        <dbReference type="ARBA" id="ARBA00049070"/>
    </source>
</evidence>
<keyword evidence="13" id="KW-0443">Lipid metabolism</keyword>
<comment type="catalytic activity">
    <reaction evidence="23">
        <text>13,14-dihydro-15-oxo-prostaglandin F1alpha + NADP(+) = 15-oxoprostaglandin F1alpha + NADPH + H(+)</text>
        <dbReference type="Rhea" id="RHEA:50592"/>
        <dbReference type="ChEBI" id="CHEBI:15378"/>
        <dbReference type="ChEBI" id="CHEBI:57783"/>
        <dbReference type="ChEBI" id="CHEBI:58349"/>
        <dbReference type="ChEBI" id="CHEBI:79072"/>
        <dbReference type="ChEBI" id="CHEBI:133411"/>
    </reaction>
    <physiologicalReaction direction="right-to-left" evidence="23">
        <dbReference type="Rhea" id="RHEA:50594"/>
    </physiologicalReaction>
</comment>
<evidence type="ECO:0000313" key="37">
    <source>
        <dbReference type="EMBL" id="JAG31984.1"/>
    </source>
</evidence>
<evidence type="ECO:0000256" key="5">
    <source>
        <dbReference type="ARBA" id="ARBA00012410"/>
    </source>
</evidence>
<reference evidence="37" key="2">
    <citation type="submission" date="2014-07" db="EMBL/GenBank/DDBJ databases">
        <authorList>
            <person name="Hull J."/>
        </authorList>
    </citation>
    <scope>NUCLEOTIDE SEQUENCE</scope>
</reference>
<comment type="catalytic activity">
    <reaction evidence="31">
        <text>13,14-dihydro-15-oxo-prostaglandin E1 + NADP(+) = 15-oxoprostaglandin E1 + NADPH + H(+)</text>
        <dbReference type="Rhea" id="RHEA:50584"/>
        <dbReference type="ChEBI" id="CHEBI:15378"/>
        <dbReference type="ChEBI" id="CHEBI:57401"/>
        <dbReference type="ChEBI" id="CHEBI:57783"/>
        <dbReference type="ChEBI" id="CHEBI:58349"/>
        <dbReference type="ChEBI" id="CHEBI:133408"/>
    </reaction>
    <physiologicalReaction direction="right-to-left" evidence="31">
        <dbReference type="Rhea" id="RHEA:50586"/>
    </physiologicalReaction>
</comment>
<dbReference type="GO" id="GO:0047522">
    <property type="term" value="F:15-oxoprostaglandin 13-reductase [NAD(P)+] activity"/>
    <property type="evidence" value="ECO:0007669"/>
    <property type="project" value="UniProtKB-EC"/>
</dbReference>
<evidence type="ECO:0000256" key="10">
    <source>
        <dbReference type="ARBA" id="ARBA00022857"/>
    </source>
</evidence>
<dbReference type="SUPFAM" id="SSF51735">
    <property type="entry name" value="NAD(P)-binding Rossmann-fold domains"/>
    <property type="match status" value="1"/>
</dbReference>
<evidence type="ECO:0000256" key="8">
    <source>
        <dbReference type="ARBA" id="ARBA00022553"/>
    </source>
</evidence>
<evidence type="ECO:0000256" key="1">
    <source>
        <dbReference type="ARBA" id="ARBA00004496"/>
    </source>
</evidence>
<dbReference type="Gene3D" id="3.90.180.10">
    <property type="entry name" value="Medium-chain alcohol dehydrogenases, catalytic domain"/>
    <property type="match status" value="1"/>
</dbReference>
<feature type="non-terminal residue" evidence="37">
    <location>
        <position position="1"/>
    </location>
</feature>
<dbReference type="EMBL" id="GBHO01027765">
    <property type="protein sequence ID" value="JAG15839.1"/>
    <property type="molecule type" value="Transcribed_RNA"/>
</dbReference>
<evidence type="ECO:0000256" key="7">
    <source>
        <dbReference type="ARBA" id="ARBA00022501"/>
    </source>
</evidence>
<comment type="catalytic activity">
    <reaction evidence="30">
        <text>(5S,12S)-dihydroxy-(6E,10E,12E,14Z)-eicosatetraenoate + NADP(+) = 12-oxo-(5S)-hydroxy-(6E,8E,10E,14Z)-eicosatetraenoate + NADPH + H(+)</text>
        <dbReference type="Rhea" id="RHEA:51212"/>
        <dbReference type="ChEBI" id="CHEBI:15378"/>
        <dbReference type="ChEBI" id="CHEBI:57783"/>
        <dbReference type="ChEBI" id="CHEBI:58349"/>
        <dbReference type="ChEBI" id="CHEBI:133974"/>
        <dbReference type="ChEBI" id="CHEBI:133975"/>
    </reaction>
    <physiologicalReaction direction="left-to-right" evidence="30">
        <dbReference type="Rhea" id="RHEA:51213"/>
    </physiologicalReaction>
</comment>
<comment type="catalytic activity">
    <reaction evidence="20">
        <text>decanal + NADP(+) = (2E)-decenal + NADPH + H(+)</text>
        <dbReference type="Rhea" id="RHEA:50612"/>
        <dbReference type="ChEBI" id="CHEBI:15378"/>
        <dbReference type="ChEBI" id="CHEBI:31457"/>
        <dbReference type="ChEBI" id="CHEBI:57783"/>
        <dbReference type="ChEBI" id="CHEBI:58349"/>
        <dbReference type="ChEBI" id="CHEBI:133455"/>
    </reaction>
    <physiologicalReaction direction="right-to-left" evidence="20">
        <dbReference type="Rhea" id="RHEA:50614"/>
    </physiologicalReaction>
</comment>
<keyword evidence="7" id="KW-0644">Prostaglandin metabolism</keyword>
<evidence type="ECO:0000259" key="35">
    <source>
        <dbReference type="Pfam" id="PF16884"/>
    </source>
</evidence>
<dbReference type="AlphaFoldDB" id="A0A0A9YII9"/>
<proteinExistence type="inferred from homology"/>
<keyword evidence="10" id="KW-0521">NADP</keyword>
<keyword evidence="9" id="KW-0276">Fatty acid metabolism</keyword>
<evidence type="ECO:0000256" key="11">
    <source>
        <dbReference type="ARBA" id="ARBA00022990"/>
    </source>
</evidence>
<evidence type="ECO:0000256" key="2">
    <source>
        <dbReference type="ARBA" id="ARBA00010460"/>
    </source>
</evidence>
<evidence type="ECO:0000259" key="34">
    <source>
        <dbReference type="Pfam" id="PF00107"/>
    </source>
</evidence>